<feature type="region of interest" description="Disordered" evidence="9">
    <location>
        <begin position="511"/>
        <end position="583"/>
    </location>
</feature>
<protein>
    <recommendedName>
        <fullName evidence="1">non-specific serine/threonine protein kinase</fullName>
        <ecNumber evidence="1">2.7.11.1</ecNumber>
    </recommendedName>
</protein>
<dbReference type="CDD" id="cd14014">
    <property type="entry name" value="STKc_PknB_like"/>
    <property type="match status" value="1"/>
</dbReference>
<evidence type="ECO:0000256" key="3">
    <source>
        <dbReference type="ARBA" id="ARBA00022679"/>
    </source>
</evidence>
<evidence type="ECO:0000256" key="6">
    <source>
        <dbReference type="ARBA" id="ARBA00022840"/>
    </source>
</evidence>
<evidence type="ECO:0000313" key="12">
    <source>
        <dbReference type="Proteomes" id="UP001497392"/>
    </source>
</evidence>
<dbReference type="PROSITE" id="PS00108">
    <property type="entry name" value="PROTEIN_KINASE_ST"/>
    <property type="match status" value="1"/>
</dbReference>
<dbReference type="PANTHER" id="PTHR24363:SF0">
    <property type="entry name" value="SERINE_THREONINE KINASE LIKE DOMAIN CONTAINING 1"/>
    <property type="match status" value="1"/>
</dbReference>
<keyword evidence="2" id="KW-0723">Serine/threonine-protein kinase</keyword>
<dbReference type="Pfam" id="PF00069">
    <property type="entry name" value="Pkinase"/>
    <property type="match status" value="1"/>
</dbReference>
<sequence length="583" mass="62774">MESSVGRLCCKAEQQADSQQKDELKFPQRSDQGPVWTGDYQTGDVLGGRYKVLGVMGRGSNGVTYRAEGPDGTVVAVKALSLRRMTDWKQLELFEREAKTLKSLDHPGIPKYIDYLSEDTEKDRGFFLVQELAEGKSLAQMVEEGWRGDEQEVSRIAKEVLRILGYLGNRRPAVTHRDVKAENIVLEGGRAGGRVYLVDFGGVQAAAAGDALQTASTIIGTYGYMAPEQFRGQATPASDLYGLGGTLLFALSGRPPSSFPQNGLQIEFRDALDVSGGLGDVIEGLLEPMREDRLSADDALSMLEGRISRPAGARSAGDPPGGRAKVSVKGNTLEVDIPRGPLFDAERVGTASFALVWNGTTAVWTLSALAAGSIVGAFFSVPFWFAGYQVAKDALGGALSSEHLTIGGRKWKLRRGKDDTEGGRKAKGGRTADLKGANVVVTAYVNGEPRTQLELLEGFQKIPFGAGLSREEQLWLAKRINDHVKQLTGAQPPKLPESEDFRRRRISASAGASGLGGSVWSSSGSSDMGSPEFWDSGFDDSTNQGLMRDSDRGWWAEGGNDEARSSQDSGSQEHQDHGDSSFL</sequence>
<evidence type="ECO:0000256" key="8">
    <source>
        <dbReference type="ARBA" id="ARBA00048679"/>
    </source>
</evidence>
<dbReference type="PROSITE" id="PS50011">
    <property type="entry name" value="PROTEIN_KINASE_DOM"/>
    <property type="match status" value="1"/>
</dbReference>
<keyword evidence="3" id="KW-0808">Transferase</keyword>
<feature type="domain" description="Protein kinase" evidence="10">
    <location>
        <begin position="50"/>
        <end position="307"/>
    </location>
</feature>
<evidence type="ECO:0000256" key="5">
    <source>
        <dbReference type="ARBA" id="ARBA00022777"/>
    </source>
</evidence>
<feature type="compositionally biased region" description="Basic and acidic residues" evidence="9">
    <location>
        <begin position="561"/>
        <end position="583"/>
    </location>
</feature>
<dbReference type="InterPro" id="IPR008271">
    <property type="entry name" value="Ser/Thr_kinase_AS"/>
</dbReference>
<dbReference type="Gene3D" id="3.30.200.20">
    <property type="entry name" value="Phosphorylase Kinase, domain 1"/>
    <property type="match status" value="1"/>
</dbReference>
<keyword evidence="5" id="KW-0418">Kinase</keyword>
<evidence type="ECO:0000256" key="2">
    <source>
        <dbReference type="ARBA" id="ARBA00022527"/>
    </source>
</evidence>
<feature type="region of interest" description="Disordered" evidence="9">
    <location>
        <begin position="1"/>
        <end position="33"/>
    </location>
</feature>
<dbReference type="InterPro" id="IPR011009">
    <property type="entry name" value="Kinase-like_dom_sf"/>
</dbReference>
<dbReference type="Proteomes" id="UP001497392">
    <property type="component" value="Unassembled WGS sequence"/>
</dbReference>
<dbReference type="InterPro" id="IPR000719">
    <property type="entry name" value="Prot_kinase_dom"/>
</dbReference>
<evidence type="ECO:0000256" key="9">
    <source>
        <dbReference type="SAM" id="MobiDB-lite"/>
    </source>
</evidence>
<reference evidence="11 12" key="1">
    <citation type="submission" date="2024-06" db="EMBL/GenBank/DDBJ databases">
        <authorList>
            <person name="Kraege A."/>
            <person name="Thomma B."/>
        </authorList>
    </citation>
    <scope>NUCLEOTIDE SEQUENCE [LARGE SCALE GENOMIC DNA]</scope>
</reference>
<dbReference type="EC" id="2.7.11.1" evidence="1"/>
<dbReference type="SMART" id="SM00220">
    <property type="entry name" value="S_TKc"/>
    <property type="match status" value="1"/>
</dbReference>
<dbReference type="PANTHER" id="PTHR24363">
    <property type="entry name" value="SERINE/THREONINE PROTEIN KINASE"/>
    <property type="match status" value="1"/>
</dbReference>
<evidence type="ECO:0000259" key="10">
    <source>
        <dbReference type="PROSITE" id="PS50011"/>
    </source>
</evidence>
<comment type="catalytic activity">
    <reaction evidence="7">
        <text>L-threonyl-[protein] + ATP = O-phospho-L-threonyl-[protein] + ADP + H(+)</text>
        <dbReference type="Rhea" id="RHEA:46608"/>
        <dbReference type="Rhea" id="RHEA-COMP:11060"/>
        <dbReference type="Rhea" id="RHEA-COMP:11605"/>
        <dbReference type="ChEBI" id="CHEBI:15378"/>
        <dbReference type="ChEBI" id="CHEBI:30013"/>
        <dbReference type="ChEBI" id="CHEBI:30616"/>
        <dbReference type="ChEBI" id="CHEBI:61977"/>
        <dbReference type="ChEBI" id="CHEBI:456216"/>
        <dbReference type="EC" id="2.7.11.1"/>
    </reaction>
</comment>
<dbReference type="Gene3D" id="1.10.510.10">
    <property type="entry name" value="Transferase(Phosphotransferase) domain 1"/>
    <property type="match status" value="1"/>
</dbReference>
<evidence type="ECO:0000256" key="7">
    <source>
        <dbReference type="ARBA" id="ARBA00047899"/>
    </source>
</evidence>
<evidence type="ECO:0000313" key="11">
    <source>
        <dbReference type="EMBL" id="CAL5229642.1"/>
    </source>
</evidence>
<evidence type="ECO:0000256" key="1">
    <source>
        <dbReference type="ARBA" id="ARBA00012513"/>
    </source>
</evidence>
<name>A0ABP1GCT0_9CHLO</name>
<comment type="caution">
    <text evidence="11">The sequence shown here is derived from an EMBL/GenBank/DDBJ whole genome shotgun (WGS) entry which is preliminary data.</text>
</comment>
<organism evidence="11 12">
    <name type="scientific">Coccomyxa viridis</name>
    <dbReference type="NCBI Taxonomy" id="1274662"/>
    <lineage>
        <taxon>Eukaryota</taxon>
        <taxon>Viridiplantae</taxon>
        <taxon>Chlorophyta</taxon>
        <taxon>core chlorophytes</taxon>
        <taxon>Trebouxiophyceae</taxon>
        <taxon>Trebouxiophyceae incertae sedis</taxon>
        <taxon>Coccomyxaceae</taxon>
        <taxon>Coccomyxa</taxon>
    </lineage>
</organism>
<dbReference type="EMBL" id="CAXHTA020000021">
    <property type="protein sequence ID" value="CAL5229642.1"/>
    <property type="molecule type" value="Genomic_DNA"/>
</dbReference>
<keyword evidence="12" id="KW-1185">Reference proteome</keyword>
<evidence type="ECO:0000256" key="4">
    <source>
        <dbReference type="ARBA" id="ARBA00022741"/>
    </source>
</evidence>
<dbReference type="SUPFAM" id="SSF56112">
    <property type="entry name" value="Protein kinase-like (PK-like)"/>
    <property type="match status" value="1"/>
</dbReference>
<gene>
    <name evidence="11" type="primary">g13006</name>
    <name evidence="11" type="ORF">VP750_LOCUS11548</name>
</gene>
<feature type="compositionally biased region" description="Low complexity" evidence="9">
    <location>
        <begin position="511"/>
        <end position="530"/>
    </location>
</feature>
<keyword evidence="4" id="KW-0547">Nucleotide-binding</keyword>
<comment type="catalytic activity">
    <reaction evidence="8">
        <text>L-seryl-[protein] + ATP = O-phospho-L-seryl-[protein] + ADP + H(+)</text>
        <dbReference type="Rhea" id="RHEA:17989"/>
        <dbReference type="Rhea" id="RHEA-COMP:9863"/>
        <dbReference type="Rhea" id="RHEA-COMP:11604"/>
        <dbReference type="ChEBI" id="CHEBI:15378"/>
        <dbReference type="ChEBI" id="CHEBI:29999"/>
        <dbReference type="ChEBI" id="CHEBI:30616"/>
        <dbReference type="ChEBI" id="CHEBI:83421"/>
        <dbReference type="ChEBI" id="CHEBI:456216"/>
        <dbReference type="EC" id="2.7.11.1"/>
    </reaction>
</comment>
<proteinExistence type="predicted"/>
<feature type="compositionally biased region" description="Basic and acidic residues" evidence="9">
    <location>
        <begin position="19"/>
        <end position="28"/>
    </location>
</feature>
<accession>A0ABP1GCT0</accession>
<keyword evidence="6" id="KW-0067">ATP-binding</keyword>